<feature type="region of interest" description="Disordered" evidence="1">
    <location>
        <begin position="359"/>
        <end position="386"/>
    </location>
</feature>
<dbReference type="Gene3D" id="1.10.472.80">
    <property type="entry name" value="Ypt/Rab-GAP domain of gyp1p, domain 3"/>
    <property type="match status" value="1"/>
</dbReference>
<feature type="compositionally biased region" description="Acidic residues" evidence="1">
    <location>
        <begin position="375"/>
        <end position="386"/>
    </location>
</feature>
<dbReference type="InterPro" id="IPR050302">
    <property type="entry name" value="Rab_GAP_TBC_domain"/>
</dbReference>
<evidence type="ECO:0000313" key="3">
    <source>
        <dbReference type="EMBL" id="GBE59399.1"/>
    </source>
</evidence>
<dbReference type="Pfam" id="PF00566">
    <property type="entry name" value="RabGAP-TBC"/>
    <property type="match status" value="1"/>
</dbReference>
<dbReference type="EMBL" id="BDSA01000001">
    <property type="protein sequence ID" value="GBE59399.1"/>
    <property type="molecule type" value="Genomic_DNA"/>
</dbReference>
<dbReference type="SUPFAM" id="SSF47923">
    <property type="entry name" value="Ypt/Rab-GAP domain of gyp1p"/>
    <property type="match status" value="2"/>
</dbReference>
<dbReference type="VEuPathDB" id="PiroplasmaDB:BOVATA_008920"/>
<organism evidence="3 4">
    <name type="scientific">Babesia ovata</name>
    <dbReference type="NCBI Taxonomy" id="189622"/>
    <lineage>
        <taxon>Eukaryota</taxon>
        <taxon>Sar</taxon>
        <taxon>Alveolata</taxon>
        <taxon>Apicomplexa</taxon>
        <taxon>Aconoidasida</taxon>
        <taxon>Piroplasmida</taxon>
        <taxon>Babesiidae</taxon>
        <taxon>Babesia</taxon>
    </lineage>
</organism>
<reference evidence="3 4" key="1">
    <citation type="journal article" date="2017" name="BMC Genomics">
        <title>Whole-genome assembly of Babesia ovata and comparative genomics between closely related pathogens.</title>
        <authorList>
            <person name="Yamagishi J."/>
            <person name="Asada M."/>
            <person name="Hakimi H."/>
            <person name="Tanaka T.Q."/>
            <person name="Sugimoto C."/>
            <person name="Kawazu S."/>
        </authorList>
    </citation>
    <scope>NUCLEOTIDE SEQUENCE [LARGE SCALE GENOMIC DNA]</scope>
    <source>
        <strain evidence="3 4">Miyake</strain>
    </source>
</reference>
<protein>
    <submittedName>
        <fullName evidence="3">GTPase activating GAP, putative</fullName>
    </submittedName>
</protein>
<dbReference type="PANTHER" id="PTHR47219:SF9">
    <property type="entry name" value="GTPASE ACTIVATING PROTEIN AND CENTROSOME-ASSOCIATED, ISOFORM B"/>
    <property type="match status" value="1"/>
</dbReference>
<dbReference type="GO" id="GO:0031267">
    <property type="term" value="F:small GTPase binding"/>
    <property type="evidence" value="ECO:0007669"/>
    <property type="project" value="TreeGrafter"/>
</dbReference>
<evidence type="ECO:0000256" key="1">
    <source>
        <dbReference type="SAM" id="MobiDB-lite"/>
    </source>
</evidence>
<feature type="domain" description="Rab-GAP TBC" evidence="2">
    <location>
        <begin position="122"/>
        <end position="282"/>
    </location>
</feature>
<sequence>MQTTSVFFDVQSIRPSILGSCVPVLCLCLQRADSVAVGRHILPSAPRVTLFSKMMINSKLWEEERKSSLFNRSGLHSADELLSLRPKVEALLGGGDCAGGDDILSSIMNYVCTLMSACNLWSSPPSSPALPWPAEPRFEVTEENERIFRLDAERTFISEEHREVLCRNLKLVFTHVGDYHQGEGFVIAFLSLFLPATDVVRVVVHLHENQLRGYFSCTPEAYVRDSRVLMRLLKERNEKLYNHLEGLLVPETFCSKWFIGMNVHVLPFEHVVKYIENVLSKGESYVFSFGLAFLLFHAEAILGCNDVSKILQLLRLDDAILPPEDERDALYSGIMKLADETAVDTEQLSSLRAEVEKELQEQKEAREQRMKELEGTDDEIVFSDEE</sequence>
<dbReference type="RefSeq" id="XP_028865642.1">
    <property type="nucleotide sequence ID" value="XM_029009809.1"/>
</dbReference>
<accession>A0A2H6K8X2</accession>
<comment type="caution">
    <text evidence="3">The sequence shown here is derived from an EMBL/GenBank/DDBJ whole genome shotgun (WGS) entry which is preliminary data.</text>
</comment>
<evidence type="ECO:0000259" key="2">
    <source>
        <dbReference type="PROSITE" id="PS50086"/>
    </source>
</evidence>
<dbReference type="Proteomes" id="UP000236319">
    <property type="component" value="Unassembled WGS sequence"/>
</dbReference>
<dbReference type="GeneID" id="39873169"/>
<dbReference type="InterPro" id="IPR000195">
    <property type="entry name" value="Rab-GAP-TBC_dom"/>
</dbReference>
<dbReference type="OrthoDB" id="294251at2759"/>
<dbReference type="GO" id="GO:0005096">
    <property type="term" value="F:GTPase activator activity"/>
    <property type="evidence" value="ECO:0007669"/>
    <property type="project" value="TreeGrafter"/>
</dbReference>
<dbReference type="PROSITE" id="PS50086">
    <property type="entry name" value="TBC_RABGAP"/>
    <property type="match status" value="1"/>
</dbReference>
<dbReference type="SMART" id="SM00164">
    <property type="entry name" value="TBC"/>
    <property type="match status" value="1"/>
</dbReference>
<gene>
    <name evidence="3" type="ORF">BOVATA_008920</name>
</gene>
<dbReference type="InterPro" id="IPR035969">
    <property type="entry name" value="Rab-GAP_TBC_sf"/>
</dbReference>
<name>A0A2H6K8X2_9APIC</name>
<dbReference type="AlphaFoldDB" id="A0A2H6K8X2"/>
<feature type="compositionally biased region" description="Basic and acidic residues" evidence="1">
    <location>
        <begin position="359"/>
        <end position="374"/>
    </location>
</feature>
<evidence type="ECO:0000313" key="4">
    <source>
        <dbReference type="Proteomes" id="UP000236319"/>
    </source>
</evidence>
<keyword evidence="4" id="KW-1185">Reference proteome</keyword>
<proteinExistence type="predicted"/>
<dbReference type="PANTHER" id="PTHR47219">
    <property type="entry name" value="RAB GTPASE-ACTIVATING PROTEIN 1-LIKE"/>
    <property type="match status" value="1"/>
</dbReference>